<evidence type="ECO:0000256" key="2">
    <source>
        <dbReference type="SAM" id="Phobius"/>
    </source>
</evidence>
<dbReference type="RefSeq" id="WP_166290768.1">
    <property type="nucleotide sequence ID" value="NZ_CP049863.1"/>
</dbReference>
<evidence type="ECO:0000313" key="4">
    <source>
        <dbReference type="Proteomes" id="UP000502677"/>
    </source>
</evidence>
<name>A0A6G7XF58_9MICO</name>
<evidence type="ECO:0000313" key="3">
    <source>
        <dbReference type="EMBL" id="QIK63079.1"/>
    </source>
</evidence>
<keyword evidence="2" id="KW-0472">Membrane</keyword>
<feature type="region of interest" description="Disordered" evidence="1">
    <location>
        <begin position="105"/>
        <end position="133"/>
    </location>
</feature>
<dbReference type="EMBL" id="CP049863">
    <property type="protein sequence ID" value="QIK63079.1"/>
    <property type="molecule type" value="Genomic_DNA"/>
</dbReference>
<keyword evidence="4" id="KW-1185">Reference proteome</keyword>
<feature type="transmembrane region" description="Helical" evidence="2">
    <location>
        <begin position="231"/>
        <end position="250"/>
    </location>
</feature>
<proteinExistence type="predicted"/>
<reference evidence="3 4" key="1">
    <citation type="submission" date="2020-03" db="EMBL/GenBank/DDBJ databases">
        <title>Leucobacter sp. nov., isolated from beetles.</title>
        <authorList>
            <person name="Hyun D.-W."/>
            <person name="Bae J.-W."/>
        </authorList>
    </citation>
    <scope>NUCLEOTIDE SEQUENCE [LARGE SCALE GENOMIC DNA]</scope>
    <source>
        <strain evidence="3 4">HDW9C</strain>
    </source>
</reference>
<sequence>MSASSIFSLPAVAAIVFAATGLLPASELPESPLPNTEVSGESPLEQKTFSVPETDSGERHVSPDGSKLDSVGPDSQVMAEAPLLAVPGVALSAGFTIAPNSTSPGGTVQISGSCGESSSPPDSINADFSHQTLTNDTDGETYFSFDLPVGSDGYVAHSIHIPLTASAGEYTVRYSCFYDDTGMKIPGANFTILGSETPPPTEAPRSTAQPTPAQKPEELAKTGNQPRQTGTILATVLALAGSLLLTRAAALRKRAHV</sequence>
<accession>A0A6G7XF58</accession>
<protein>
    <submittedName>
        <fullName evidence="3">Uncharacterized protein</fullName>
    </submittedName>
</protein>
<dbReference type="Proteomes" id="UP000502677">
    <property type="component" value="Chromosome"/>
</dbReference>
<dbReference type="AlphaFoldDB" id="A0A6G7XF58"/>
<keyword evidence="2" id="KW-0812">Transmembrane</keyword>
<gene>
    <name evidence="3" type="ORF">G7068_07610</name>
</gene>
<evidence type="ECO:0000256" key="1">
    <source>
        <dbReference type="SAM" id="MobiDB-lite"/>
    </source>
</evidence>
<dbReference type="KEGG" id="lvi:G7068_07610"/>
<keyword evidence="2" id="KW-1133">Transmembrane helix</keyword>
<organism evidence="3 4">
    <name type="scientific">Leucobacter viscericola</name>
    <dbReference type="NCBI Taxonomy" id="2714935"/>
    <lineage>
        <taxon>Bacteria</taxon>
        <taxon>Bacillati</taxon>
        <taxon>Actinomycetota</taxon>
        <taxon>Actinomycetes</taxon>
        <taxon>Micrococcales</taxon>
        <taxon>Microbacteriaceae</taxon>
        <taxon>Leucobacter</taxon>
    </lineage>
</organism>
<feature type="region of interest" description="Disordered" evidence="1">
    <location>
        <begin position="26"/>
        <end position="73"/>
    </location>
</feature>
<feature type="region of interest" description="Disordered" evidence="1">
    <location>
        <begin position="193"/>
        <end position="227"/>
    </location>
</feature>